<name>G5C7B3_HETGA</name>
<dbReference type="EMBL" id="JH173676">
    <property type="protein sequence ID" value="EHB17424.1"/>
    <property type="molecule type" value="Genomic_DNA"/>
</dbReference>
<evidence type="ECO:0000313" key="2">
    <source>
        <dbReference type="EMBL" id="EHB17424.1"/>
    </source>
</evidence>
<organism evidence="2 3">
    <name type="scientific">Heterocephalus glaber</name>
    <name type="common">Naked mole rat</name>
    <dbReference type="NCBI Taxonomy" id="10181"/>
    <lineage>
        <taxon>Eukaryota</taxon>
        <taxon>Metazoa</taxon>
        <taxon>Chordata</taxon>
        <taxon>Craniata</taxon>
        <taxon>Vertebrata</taxon>
        <taxon>Euteleostomi</taxon>
        <taxon>Mammalia</taxon>
        <taxon>Eutheria</taxon>
        <taxon>Euarchontoglires</taxon>
        <taxon>Glires</taxon>
        <taxon>Rodentia</taxon>
        <taxon>Hystricomorpha</taxon>
        <taxon>Bathyergidae</taxon>
        <taxon>Heterocephalus</taxon>
    </lineage>
</organism>
<evidence type="ECO:0000256" key="1">
    <source>
        <dbReference type="SAM" id="MobiDB-lite"/>
    </source>
</evidence>
<dbReference type="Proteomes" id="UP000006813">
    <property type="component" value="Unassembled WGS sequence"/>
</dbReference>
<proteinExistence type="predicted"/>
<dbReference type="AlphaFoldDB" id="G5C7B3"/>
<sequence length="72" mass="7769">MRGPGQDSQERLRGASDPDRDQTTIPPPRLALQDMFVGHPALLLGHTMPPGGARIWHSWARGLAFSSQVAGP</sequence>
<accession>G5C7B3</accession>
<dbReference type="InParanoid" id="G5C7B3"/>
<feature type="compositionally biased region" description="Basic and acidic residues" evidence="1">
    <location>
        <begin position="8"/>
        <end position="22"/>
    </location>
</feature>
<reference evidence="2 3" key="1">
    <citation type="journal article" date="2011" name="Nature">
        <title>Genome sequencing reveals insights into physiology and longevity of the naked mole rat.</title>
        <authorList>
            <person name="Kim E.B."/>
            <person name="Fang X."/>
            <person name="Fushan A.A."/>
            <person name="Huang Z."/>
            <person name="Lobanov A.V."/>
            <person name="Han L."/>
            <person name="Marino S.M."/>
            <person name="Sun X."/>
            <person name="Turanov A.A."/>
            <person name="Yang P."/>
            <person name="Yim S.H."/>
            <person name="Zhao X."/>
            <person name="Kasaikina M.V."/>
            <person name="Stoletzki N."/>
            <person name="Peng C."/>
            <person name="Polak P."/>
            <person name="Xiong Z."/>
            <person name="Kiezun A."/>
            <person name="Zhu Y."/>
            <person name="Chen Y."/>
            <person name="Kryukov G.V."/>
            <person name="Zhang Q."/>
            <person name="Peshkin L."/>
            <person name="Yang L."/>
            <person name="Bronson R.T."/>
            <person name="Buffenstein R."/>
            <person name="Wang B."/>
            <person name="Han C."/>
            <person name="Li Q."/>
            <person name="Chen L."/>
            <person name="Zhao W."/>
            <person name="Sunyaev S.R."/>
            <person name="Park T.J."/>
            <person name="Zhang G."/>
            <person name="Wang J."/>
            <person name="Gladyshev V.N."/>
        </authorList>
    </citation>
    <scope>NUCLEOTIDE SEQUENCE [LARGE SCALE GENOMIC DNA]</scope>
</reference>
<protein>
    <submittedName>
        <fullName evidence="2">Uncharacterized protein</fullName>
    </submittedName>
</protein>
<gene>
    <name evidence="2" type="ORF">GW7_16682</name>
</gene>
<feature type="region of interest" description="Disordered" evidence="1">
    <location>
        <begin position="1"/>
        <end position="28"/>
    </location>
</feature>
<evidence type="ECO:0000313" key="3">
    <source>
        <dbReference type="Proteomes" id="UP000006813"/>
    </source>
</evidence>